<gene>
    <name evidence="3" type="ORF">AADG42_09785</name>
</gene>
<proteinExistence type="predicted"/>
<dbReference type="GO" id="GO:0032259">
    <property type="term" value="P:methylation"/>
    <property type="evidence" value="ECO:0007669"/>
    <property type="project" value="UniProtKB-KW"/>
</dbReference>
<evidence type="ECO:0000313" key="4">
    <source>
        <dbReference type="Proteomes" id="UP001442841"/>
    </source>
</evidence>
<keyword evidence="3" id="KW-0808">Transferase</keyword>
<sequence>MSEQEWDERYAESDRVWSGQPNAALLTEVEGLTSGTALDVGCGEGADSVWLAERGWQVTGLDISGVALDRAKAGAADRGVDVTWVKSGLLEAGLEDGSFDLVSVFYPPMSRTPDHRVENALADLVAPGGTLLVVHHAPPEPGEEHHHHHDHSGGPDFSTMVSPDSVREALHAREDVWLIHTDDQRERAVSAGRGAHHIRDLVIRAERRI</sequence>
<dbReference type="CDD" id="cd02440">
    <property type="entry name" value="AdoMet_MTases"/>
    <property type="match status" value="1"/>
</dbReference>
<dbReference type="Proteomes" id="UP001442841">
    <property type="component" value="Chromosome"/>
</dbReference>
<dbReference type="RefSeq" id="WP_425309036.1">
    <property type="nucleotide sequence ID" value="NZ_CP154795.1"/>
</dbReference>
<feature type="region of interest" description="Disordered" evidence="1">
    <location>
        <begin position="136"/>
        <end position="162"/>
    </location>
</feature>
<dbReference type="PANTHER" id="PTHR42912:SF80">
    <property type="entry name" value="METHYLTRANSFERASE DOMAIN-CONTAINING PROTEIN"/>
    <property type="match status" value="1"/>
</dbReference>
<dbReference type="PANTHER" id="PTHR42912">
    <property type="entry name" value="METHYLTRANSFERASE"/>
    <property type="match status" value="1"/>
</dbReference>
<accession>A0ABZ3FQC4</accession>
<dbReference type="SUPFAM" id="SSF53335">
    <property type="entry name" value="S-adenosyl-L-methionine-dependent methyltransferases"/>
    <property type="match status" value="1"/>
</dbReference>
<dbReference type="EMBL" id="CP154795">
    <property type="protein sequence ID" value="XAN07572.1"/>
    <property type="molecule type" value="Genomic_DNA"/>
</dbReference>
<evidence type="ECO:0000313" key="3">
    <source>
        <dbReference type="EMBL" id="XAN07572.1"/>
    </source>
</evidence>
<dbReference type="InterPro" id="IPR041698">
    <property type="entry name" value="Methyltransf_25"/>
</dbReference>
<evidence type="ECO:0000259" key="2">
    <source>
        <dbReference type="Pfam" id="PF13649"/>
    </source>
</evidence>
<dbReference type="Gene3D" id="3.40.50.150">
    <property type="entry name" value="Vaccinia Virus protein VP39"/>
    <property type="match status" value="1"/>
</dbReference>
<dbReference type="EC" id="2.1.1.-" evidence="3"/>
<reference evidence="3 4" key="1">
    <citation type="submission" date="2024-04" db="EMBL/GenBank/DDBJ databases">
        <title>Isolation of an actinomycete strain from pig manure.</title>
        <authorList>
            <person name="Gong T."/>
            <person name="Yu Z."/>
            <person name="An M."/>
            <person name="Wei C."/>
            <person name="Yang W."/>
            <person name="Liu L."/>
        </authorList>
    </citation>
    <scope>NUCLEOTIDE SEQUENCE [LARGE SCALE GENOMIC DNA]</scope>
    <source>
        <strain evidence="3 4">ZF39</strain>
    </source>
</reference>
<name>A0ABZ3FQC4_9ACTN</name>
<dbReference type="Pfam" id="PF13649">
    <property type="entry name" value="Methyltransf_25"/>
    <property type="match status" value="1"/>
</dbReference>
<keyword evidence="3" id="KW-0489">Methyltransferase</keyword>
<keyword evidence="4" id="KW-1185">Reference proteome</keyword>
<feature type="domain" description="Methyltransferase" evidence="2">
    <location>
        <begin position="38"/>
        <end position="129"/>
    </location>
</feature>
<dbReference type="InterPro" id="IPR050508">
    <property type="entry name" value="Methyltransf_Superfamily"/>
</dbReference>
<dbReference type="InterPro" id="IPR029063">
    <property type="entry name" value="SAM-dependent_MTases_sf"/>
</dbReference>
<organism evidence="3 4">
    <name type="scientific">Ammonicoccus fulvus</name>
    <dbReference type="NCBI Taxonomy" id="3138240"/>
    <lineage>
        <taxon>Bacteria</taxon>
        <taxon>Bacillati</taxon>
        <taxon>Actinomycetota</taxon>
        <taxon>Actinomycetes</taxon>
        <taxon>Propionibacteriales</taxon>
        <taxon>Propionibacteriaceae</taxon>
        <taxon>Ammonicoccus</taxon>
    </lineage>
</organism>
<evidence type="ECO:0000256" key="1">
    <source>
        <dbReference type="SAM" id="MobiDB-lite"/>
    </source>
</evidence>
<protein>
    <submittedName>
        <fullName evidence="3">Class I SAM-dependent methyltransferase</fullName>
        <ecNumber evidence="3">2.1.1.-</ecNumber>
    </submittedName>
</protein>
<dbReference type="GO" id="GO:0008168">
    <property type="term" value="F:methyltransferase activity"/>
    <property type="evidence" value="ECO:0007669"/>
    <property type="project" value="UniProtKB-KW"/>
</dbReference>